<evidence type="ECO:0000313" key="4">
    <source>
        <dbReference type="Proteomes" id="UP001162891"/>
    </source>
</evidence>
<dbReference type="RefSeq" id="WP_248357971.1">
    <property type="nucleotide sequence ID" value="NZ_AP025591.1"/>
</dbReference>
<evidence type="ECO:0000256" key="1">
    <source>
        <dbReference type="ARBA" id="ARBA00022801"/>
    </source>
</evidence>
<dbReference type="SUPFAM" id="SSF56281">
    <property type="entry name" value="Metallo-hydrolase/oxidoreductase"/>
    <property type="match status" value="1"/>
</dbReference>
<dbReference type="PANTHER" id="PTHR43546:SF9">
    <property type="entry name" value="L-ASCORBATE-6-PHOSPHATE LACTONASE ULAG-RELATED"/>
    <property type="match status" value="1"/>
</dbReference>
<dbReference type="InterPro" id="IPR050114">
    <property type="entry name" value="UPF0173_UPF0282_UlaG_hydrolase"/>
</dbReference>
<dbReference type="EMBL" id="AP025591">
    <property type="protein sequence ID" value="BDG01440.1"/>
    <property type="molecule type" value="Genomic_DNA"/>
</dbReference>
<dbReference type="InterPro" id="IPR001279">
    <property type="entry name" value="Metallo-B-lactamas"/>
</dbReference>
<protein>
    <submittedName>
        <fullName evidence="3">MBL fold metallo-hydrolase</fullName>
    </submittedName>
</protein>
<evidence type="ECO:0000259" key="2">
    <source>
        <dbReference type="Pfam" id="PF12706"/>
    </source>
</evidence>
<dbReference type="Gene3D" id="3.60.15.10">
    <property type="entry name" value="Ribonuclease Z/Hydroxyacylglutathione hydrolase-like"/>
    <property type="match status" value="1"/>
</dbReference>
<accession>A0ABM7WPQ3</accession>
<keyword evidence="1" id="KW-0378">Hydrolase</keyword>
<evidence type="ECO:0000313" key="3">
    <source>
        <dbReference type="EMBL" id="BDG01440.1"/>
    </source>
</evidence>
<name>A0ABM7WPQ3_9BACT</name>
<dbReference type="PANTHER" id="PTHR43546">
    <property type="entry name" value="UPF0173 METAL-DEPENDENT HYDROLASE MJ1163-RELATED"/>
    <property type="match status" value="1"/>
</dbReference>
<dbReference type="Proteomes" id="UP001162891">
    <property type="component" value="Chromosome"/>
</dbReference>
<sequence>MTEPTVHLTLVGGPTLLVELAGLRLLTDPTFDPPGAYASGSVTLTKTSGPALSAEAIGPVDAVLLSHDQHPDNLDRGGRASLAGAQRVLTTPAGARRLPGADGLGPWERRTLVGRDGSAWTVTATPARHGPPGIEPIAGDVTGFVVTDAGGADLLYVTGDTVWFEGAAEVSRRFRPRLVVPFAGSARTRGAFHLTMDANDALETAHAFPDATLVPVHDQGWAHFTESAEDLAHAFEVLGQRSRLLVLEPGQRTAVSLARGRGPGPQLRG</sequence>
<organism evidence="3 4">
    <name type="scientific">Anaeromyxobacter oryzae</name>
    <dbReference type="NCBI Taxonomy" id="2918170"/>
    <lineage>
        <taxon>Bacteria</taxon>
        <taxon>Pseudomonadati</taxon>
        <taxon>Myxococcota</taxon>
        <taxon>Myxococcia</taxon>
        <taxon>Myxococcales</taxon>
        <taxon>Cystobacterineae</taxon>
        <taxon>Anaeromyxobacteraceae</taxon>
        <taxon>Anaeromyxobacter</taxon>
    </lineage>
</organism>
<keyword evidence="4" id="KW-1185">Reference proteome</keyword>
<dbReference type="InterPro" id="IPR036866">
    <property type="entry name" value="RibonucZ/Hydroxyglut_hydro"/>
</dbReference>
<feature type="domain" description="Metallo-beta-lactamase" evidence="2">
    <location>
        <begin position="24"/>
        <end position="217"/>
    </location>
</feature>
<proteinExistence type="predicted"/>
<dbReference type="Pfam" id="PF12706">
    <property type="entry name" value="Lactamase_B_2"/>
    <property type="match status" value="1"/>
</dbReference>
<gene>
    <name evidence="3" type="ORF">AMOR_04360</name>
</gene>
<reference evidence="4" key="1">
    <citation type="journal article" date="2022" name="Int. J. Syst. Evol. Microbiol.">
        <title>Anaeromyxobacter oryzae sp. nov., Anaeromyxobacter diazotrophicus sp. nov. and Anaeromyxobacter paludicola sp. nov., isolated from paddy soils.</title>
        <authorList>
            <person name="Itoh H."/>
            <person name="Xu Z."/>
            <person name="Mise K."/>
            <person name="Masuda Y."/>
            <person name="Ushijima N."/>
            <person name="Hayakawa C."/>
            <person name="Shiratori Y."/>
            <person name="Senoo K."/>
        </authorList>
    </citation>
    <scope>NUCLEOTIDE SEQUENCE [LARGE SCALE GENOMIC DNA]</scope>
    <source>
        <strain evidence="4">Red232</strain>
    </source>
</reference>